<name>A0A351TZ65_9BACT</name>
<dbReference type="Pfam" id="PF08882">
    <property type="entry name" value="Acetone_carb_G"/>
    <property type="match status" value="1"/>
</dbReference>
<evidence type="ECO:0000313" key="2">
    <source>
        <dbReference type="Proteomes" id="UP000777265"/>
    </source>
</evidence>
<dbReference type="STRING" id="909663.GCA_000512235_03616"/>
<organism evidence="1 2">
    <name type="scientific">Syntrophorhabdus aromaticivorans</name>
    <dbReference type="NCBI Taxonomy" id="328301"/>
    <lineage>
        <taxon>Bacteria</taxon>
        <taxon>Pseudomonadati</taxon>
        <taxon>Thermodesulfobacteriota</taxon>
        <taxon>Syntrophorhabdia</taxon>
        <taxon>Syntrophorhabdales</taxon>
        <taxon>Syntrophorhabdaceae</taxon>
        <taxon>Syntrophorhabdus</taxon>
    </lineage>
</organism>
<evidence type="ECO:0000313" key="1">
    <source>
        <dbReference type="EMBL" id="NLW35593.1"/>
    </source>
</evidence>
<comment type="caution">
    <text evidence="1">The sequence shown here is derived from an EMBL/GenBank/DDBJ whole genome shotgun (WGS) entry which is preliminary data.</text>
</comment>
<sequence>MKIRIMEALDIDLEKEMWCCNRCGTELTGAGDNYKKGCLVRERLPSEVHEPLVEDSSFSFAPDPDWCRLIEFYCPRCGVMIENQYLPPGHPITHDIELDIEALKQRYGADSQAGSLSRK</sequence>
<dbReference type="Proteomes" id="UP000777265">
    <property type="component" value="Unassembled WGS sequence"/>
</dbReference>
<gene>
    <name evidence="1" type="ORF">GXY80_08965</name>
</gene>
<accession>A0A351TZ65</accession>
<dbReference type="AlphaFoldDB" id="A0A351TZ65"/>
<dbReference type="EMBL" id="JAAYEE010000145">
    <property type="protein sequence ID" value="NLW35593.1"/>
    <property type="molecule type" value="Genomic_DNA"/>
</dbReference>
<proteinExistence type="predicted"/>
<dbReference type="InterPro" id="IPR016750">
    <property type="entry name" value="Aceto_COase_bsu/gsu"/>
</dbReference>
<protein>
    <submittedName>
        <fullName evidence="1">Acetophenone carboxylase</fullName>
    </submittedName>
</protein>
<reference evidence="1" key="1">
    <citation type="journal article" date="2020" name="Biotechnol. Biofuels">
        <title>New insights from the biogas microbiome by comprehensive genome-resolved metagenomics of nearly 1600 species originating from multiple anaerobic digesters.</title>
        <authorList>
            <person name="Campanaro S."/>
            <person name="Treu L."/>
            <person name="Rodriguez-R L.M."/>
            <person name="Kovalovszki A."/>
            <person name="Ziels R.M."/>
            <person name="Maus I."/>
            <person name="Zhu X."/>
            <person name="Kougias P.G."/>
            <person name="Basile A."/>
            <person name="Luo G."/>
            <person name="Schluter A."/>
            <person name="Konstantinidis K.T."/>
            <person name="Angelidaki I."/>
        </authorList>
    </citation>
    <scope>NUCLEOTIDE SEQUENCE</scope>
    <source>
        <strain evidence="1">AS06rmzACSIP_7</strain>
    </source>
</reference>
<reference evidence="1" key="2">
    <citation type="submission" date="2020-01" db="EMBL/GenBank/DDBJ databases">
        <authorList>
            <person name="Campanaro S."/>
        </authorList>
    </citation>
    <scope>NUCLEOTIDE SEQUENCE</scope>
    <source>
        <strain evidence="1">AS06rmzACSIP_7</strain>
    </source>
</reference>